<reference evidence="1 2" key="1">
    <citation type="journal article" date="2020" name="G3 (Bethesda)">
        <title>Draft Genome of the Common Snapping Turtle, Chelydra serpentina, a Model for Phenotypic Plasticity in Reptiles.</title>
        <authorList>
            <person name="Das D."/>
            <person name="Singh S.K."/>
            <person name="Bierstedt J."/>
            <person name="Erickson A."/>
            <person name="Galli G.L.J."/>
            <person name="Crossley D.A. 2nd"/>
            <person name="Rhen T."/>
        </authorList>
    </citation>
    <scope>NUCLEOTIDE SEQUENCE [LARGE SCALE GENOMIC DNA]</scope>
    <source>
        <strain evidence="1">KW</strain>
    </source>
</reference>
<comment type="caution">
    <text evidence="1">The sequence shown here is derived from an EMBL/GenBank/DDBJ whole genome shotgun (WGS) entry which is preliminary data.</text>
</comment>
<dbReference type="Proteomes" id="UP000765507">
    <property type="component" value="Unassembled WGS sequence"/>
</dbReference>
<name>A0A8T1SH49_CHESE</name>
<dbReference type="AlphaFoldDB" id="A0A8T1SH49"/>
<organism evidence="1 2">
    <name type="scientific">Chelydra serpentina</name>
    <name type="common">Snapping turtle</name>
    <name type="synonym">Testudo serpentina</name>
    <dbReference type="NCBI Taxonomy" id="8475"/>
    <lineage>
        <taxon>Eukaryota</taxon>
        <taxon>Metazoa</taxon>
        <taxon>Chordata</taxon>
        <taxon>Craniata</taxon>
        <taxon>Vertebrata</taxon>
        <taxon>Euteleostomi</taxon>
        <taxon>Archelosauria</taxon>
        <taxon>Testudinata</taxon>
        <taxon>Testudines</taxon>
        <taxon>Cryptodira</taxon>
        <taxon>Durocryptodira</taxon>
        <taxon>Americhelydia</taxon>
        <taxon>Chelydroidea</taxon>
        <taxon>Chelydridae</taxon>
        <taxon>Chelydra</taxon>
    </lineage>
</organism>
<gene>
    <name evidence="1" type="ORF">G0U57_008965</name>
</gene>
<dbReference type="EMBL" id="JAHGAV010000234">
    <property type="protein sequence ID" value="KAG6927955.1"/>
    <property type="molecule type" value="Genomic_DNA"/>
</dbReference>
<sequence length="206" mass="21899">MGPSSWLGLSCGRSRFPPLGPWQRRPWRPVASGSPPWAPLCSQSGCGLWVRWAKGGAGGERSEQPSRPGSEELLTAAEKRVVALHREACATPRPDCTARRTLGPFPSSHGCASPSTLCCAPLCSGLFHRQQSLSLPGQPLGRFRSGCGVLPLAPARSVPTSPGLRNSPIPRQLPAGGSNGSCWPAKLRGSSYWLFSVHQSCPLAER</sequence>
<dbReference type="OrthoDB" id="274765at2759"/>
<evidence type="ECO:0000313" key="1">
    <source>
        <dbReference type="EMBL" id="KAG6927955.1"/>
    </source>
</evidence>
<protein>
    <submittedName>
        <fullName evidence="1">Uncharacterized protein</fullName>
    </submittedName>
</protein>
<keyword evidence="2" id="KW-1185">Reference proteome</keyword>
<proteinExistence type="predicted"/>
<evidence type="ECO:0000313" key="2">
    <source>
        <dbReference type="Proteomes" id="UP000765507"/>
    </source>
</evidence>
<accession>A0A8T1SH49</accession>